<reference evidence="8" key="1">
    <citation type="submission" date="2021-01" db="EMBL/GenBank/DDBJ databases">
        <authorList>
            <person name="Corre E."/>
            <person name="Pelletier E."/>
            <person name="Niang G."/>
            <person name="Scheremetjew M."/>
            <person name="Finn R."/>
            <person name="Kale V."/>
            <person name="Holt S."/>
            <person name="Cochrane G."/>
            <person name="Meng A."/>
            <person name="Brown T."/>
            <person name="Cohen L."/>
        </authorList>
    </citation>
    <scope>NUCLEOTIDE SEQUENCE</scope>
    <source>
        <strain evidence="8">CCMP3328</strain>
    </source>
</reference>
<gene>
    <name evidence="8" type="ORF">CAUS1442_LOCUS6077</name>
</gene>
<feature type="region of interest" description="Disordered" evidence="7">
    <location>
        <begin position="1"/>
        <end position="86"/>
    </location>
</feature>
<evidence type="ECO:0000256" key="5">
    <source>
        <dbReference type="ARBA" id="ARBA00023004"/>
    </source>
</evidence>
<organism evidence="8">
    <name type="scientific">Craspedostauros australis</name>
    <dbReference type="NCBI Taxonomy" id="1486917"/>
    <lineage>
        <taxon>Eukaryota</taxon>
        <taxon>Sar</taxon>
        <taxon>Stramenopiles</taxon>
        <taxon>Ochrophyta</taxon>
        <taxon>Bacillariophyta</taxon>
        <taxon>Bacillariophyceae</taxon>
        <taxon>Bacillariophycidae</taxon>
        <taxon>Naviculales</taxon>
        <taxon>Naviculaceae</taxon>
        <taxon>Craspedostauros</taxon>
    </lineage>
</organism>
<dbReference type="InterPro" id="IPR001128">
    <property type="entry name" value="Cyt_P450"/>
</dbReference>
<dbReference type="SUPFAM" id="SSF48264">
    <property type="entry name" value="Cytochrome P450"/>
    <property type="match status" value="1"/>
</dbReference>
<evidence type="ECO:0000313" key="8">
    <source>
        <dbReference type="EMBL" id="CAD8333972.1"/>
    </source>
</evidence>
<evidence type="ECO:0000256" key="1">
    <source>
        <dbReference type="ARBA" id="ARBA00010617"/>
    </source>
</evidence>
<proteinExistence type="inferred from homology"/>
<evidence type="ECO:0000256" key="4">
    <source>
        <dbReference type="ARBA" id="ARBA00023002"/>
    </source>
</evidence>
<dbReference type="InterPro" id="IPR036396">
    <property type="entry name" value="Cyt_P450_sf"/>
</dbReference>
<protein>
    <submittedName>
        <fullName evidence="8">Uncharacterized protein</fullName>
    </submittedName>
</protein>
<name>A0A7R9ZKS7_9STRA</name>
<evidence type="ECO:0000256" key="3">
    <source>
        <dbReference type="ARBA" id="ARBA00022723"/>
    </source>
</evidence>
<dbReference type="AlphaFoldDB" id="A0A7R9ZKS7"/>
<keyword evidence="5" id="KW-0408">Iron</keyword>
<dbReference type="GO" id="GO:0004497">
    <property type="term" value="F:monooxygenase activity"/>
    <property type="evidence" value="ECO:0007669"/>
    <property type="project" value="UniProtKB-KW"/>
</dbReference>
<feature type="compositionally biased region" description="Acidic residues" evidence="7">
    <location>
        <begin position="73"/>
        <end position="82"/>
    </location>
</feature>
<dbReference type="Gene3D" id="1.10.630.10">
    <property type="entry name" value="Cytochrome P450"/>
    <property type="match status" value="1"/>
</dbReference>
<dbReference type="InterPro" id="IPR050196">
    <property type="entry name" value="Cytochrome_P450_Monoox"/>
</dbReference>
<keyword evidence="3" id="KW-0479">Metal-binding</keyword>
<comment type="similarity">
    <text evidence="1">Belongs to the cytochrome P450 family.</text>
</comment>
<keyword evidence="4" id="KW-0560">Oxidoreductase</keyword>
<evidence type="ECO:0000256" key="2">
    <source>
        <dbReference type="ARBA" id="ARBA00022617"/>
    </source>
</evidence>
<accession>A0A7R9ZKS7</accession>
<dbReference type="GO" id="GO:0016705">
    <property type="term" value="F:oxidoreductase activity, acting on paired donors, with incorporation or reduction of molecular oxygen"/>
    <property type="evidence" value="ECO:0007669"/>
    <property type="project" value="InterPro"/>
</dbReference>
<dbReference type="Pfam" id="PF00067">
    <property type="entry name" value="p450"/>
    <property type="match status" value="1"/>
</dbReference>
<dbReference type="EMBL" id="HBEF01009648">
    <property type="protein sequence ID" value="CAD8333972.1"/>
    <property type="molecule type" value="Transcribed_RNA"/>
</dbReference>
<keyword evidence="2" id="KW-0349">Heme</keyword>
<keyword evidence="6" id="KW-0503">Monooxygenase</keyword>
<sequence>MHRRSRSLSESDFADKTGGTGGSEDESLRVRLLPPNQHETVTRRQRAYTAPNLSPKAGLTIAGDHNNSTADGEGNDGEEDLADIPVREKQRSVLDQMLRAEDEYGNSMTKEATSEISILLWLMLEVGQAWTAMALQILAREPTAYDMVQKELTRLIDAYGEERLCTPFVMEKMVKMNALIYESMRMCPDFMGGLRTTNQTVEIDDVQIPKHSNIILCNYTDPKCNFQKAMHKKPENMGMMYPTEELGGFLPLEGLEVPLLVLQTKVFLITFLKNYRPMMAVKRTLIRRVHNVLSGSFHGSKQRCNSGDISLGSPTMMRGSFDMEMGGSGGMFEDEDEWAARENSLRSELPQRPMTIFPFPEPKKTILMKRVER</sequence>
<dbReference type="GO" id="GO:0020037">
    <property type="term" value="F:heme binding"/>
    <property type="evidence" value="ECO:0007669"/>
    <property type="project" value="InterPro"/>
</dbReference>
<dbReference type="PANTHER" id="PTHR24291:SF50">
    <property type="entry name" value="BIFUNCTIONAL ALBAFLAVENONE MONOOXYGENASE_TERPENE SYNTHASE"/>
    <property type="match status" value="1"/>
</dbReference>
<evidence type="ECO:0000256" key="6">
    <source>
        <dbReference type="ARBA" id="ARBA00023033"/>
    </source>
</evidence>
<dbReference type="PANTHER" id="PTHR24291">
    <property type="entry name" value="CYTOCHROME P450 FAMILY 4"/>
    <property type="match status" value="1"/>
</dbReference>
<dbReference type="GO" id="GO:0005506">
    <property type="term" value="F:iron ion binding"/>
    <property type="evidence" value="ECO:0007669"/>
    <property type="project" value="InterPro"/>
</dbReference>
<evidence type="ECO:0000256" key="7">
    <source>
        <dbReference type="SAM" id="MobiDB-lite"/>
    </source>
</evidence>